<keyword evidence="6" id="KW-1185">Reference proteome</keyword>
<dbReference type="SUPFAM" id="SSF103025">
    <property type="entry name" value="Folate-binding domain"/>
    <property type="match status" value="1"/>
</dbReference>
<dbReference type="RefSeq" id="WP_109613323.1">
    <property type="nucleotide sequence ID" value="NZ_QGGG01000009.1"/>
</dbReference>
<dbReference type="PANTHER" id="PTHR43757:SF2">
    <property type="entry name" value="AMINOMETHYLTRANSFERASE, MITOCHONDRIAL"/>
    <property type="match status" value="1"/>
</dbReference>
<reference evidence="5 6" key="1">
    <citation type="submission" date="2018-05" db="EMBL/GenBank/DDBJ databases">
        <title>Genomic Encyclopedia of Type Strains, Phase IV (KMG-IV): sequencing the most valuable type-strain genomes for metagenomic binning, comparative biology and taxonomic classification.</title>
        <authorList>
            <person name="Goeker M."/>
        </authorList>
    </citation>
    <scope>NUCLEOTIDE SEQUENCE [LARGE SCALE GENOMIC DNA]</scope>
    <source>
        <strain evidence="5 6">DSM 6986</strain>
    </source>
</reference>
<dbReference type="GO" id="GO:0032259">
    <property type="term" value="P:methylation"/>
    <property type="evidence" value="ECO:0007669"/>
    <property type="project" value="UniProtKB-KW"/>
</dbReference>
<comment type="caution">
    <text evidence="5">The sequence shown here is derived from an EMBL/GenBank/DDBJ whole genome shotgun (WGS) entry which is preliminary data.</text>
</comment>
<dbReference type="PANTHER" id="PTHR43757">
    <property type="entry name" value="AMINOMETHYLTRANSFERASE"/>
    <property type="match status" value="1"/>
</dbReference>
<dbReference type="Pfam" id="PF01571">
    <property type="entry name" value="GCV_T"/>
    <property type="match status" value="1"/>
</dbReference>
<dbReference type="Gene3D" id="3.30.1360.120">
    <property type="entry name" value="Probable tRNA modification gtpase trme, domain 1"/>
    <property type="match status" value="1"/>
</dbReference>
<dbReference type="InterPro" id="IPR013977">
    <property type="entry name" value="GcvT_C"/>
</dbReference>
<dbReference type="EMBL" id="QGGG01000009">
    <property type="protein sequence ID" value="PWJ82308.1"/>
    <property type="molecule type" value="Genomic_DNA"/>
</dbReference>
<sequence length="790" mass="87028">MGIIQQFERPMVRGGVLIPGLPVLPPGVERHPVPGGGSRAVAIEAGDVITVVDRAGLQLCELVFFDPEGRSDPARLGAGSSDEPTGTRNILGSDEVSARRVRNALEKAGFDLAAARCIRLFGEGSPAGNSISFTAEGPGLLIVAAPGEAMAVDRQNAPTELVLYVRRARPAIGKERRPPPDPLADPLIDKNILPGQAFVYEVKKGQYIQVLDVQGRECSDFQALDMRAVEQGRIAAIDPTTTRSLSGELYPKPGMFARYYSVDMQPLVELVQDTCGRHDTFGLACTARYYEDLGYPGHVNCTDNINRELSHYGLPTQGGWPAINFFFNTMLDDANAINMDDPWSRPGDYVLMRALTDVLCVSTACPCDIDPANGWDPTDIQVRVYDHHEEFPRSIGFRMTVDADLQPTKKTAFHECFAQHTRDFVEYNGYWLPNKFTAHGTIAEYWACREKAVIMDLSPLRKYEITGPDAEALMQLSVTRNMKKLSVGQVVYTAMCYEHGGMVDDGTVFRLDQNNFRWVGGCGTSGLWLREQAEKHGMNAWIRPSTDQLHNVAVQGPRSRDILREIIWTRPERPTVDELGVFRFTIGRIGDFHGPAVIVSRTGYTGELGYEVFCHPKDAKAVFEAIWEAGQPYGLTPFGLAALDMVRIEAGLVFAGYEFTDQTNPFEAGIGFTVPLKSKEDDFIGRTVLQERNAHPTRKLVGLDLVGNEVPSKGDCVRIGRAQVGQITSAVRSPILGKVIALCRMDAAHAEEGTQVEVGQLDGFQKRIPAVVVRSPHFDPTKERVKGNYA</sequence>
<organism evidence="5 6">
    <name type="scientific">Pseudaminobacter salicylatoxidans</name>
    <dbReference type="NCBI Taxonomy" id="93369"/>
    <lineage>
        <taxon>Bacteria</taxon>
        <taxon>Pseudomonadati</taxon>
        <taxon>Pseudomonadota</taxon>
        <taxon>Alphaproteobacteria</taxon>
        <taxon>Hyphomicrobiales</taxon>
        <taxon>Phyllobacteriaceae</taxon>
        <taxon>Pseudaminobacter</taxon>
    </lineage>
</organism>
<accession>A0A316C2K6</accession>
<dbReference type="SUPFAM" id="SSF101790">
    <property type="entry name" value="Aminomethyltransferase beta-barrel domain"/>
    <property type="match status" value="1"/>
</dbReference>
<keyword evidence="5" id="KW-0489">Methyltransferase</keyword>
<feature type="region of interest" description="Disordered" evidence="1">
    <location>
        <begin position="73"/>
        <end position="94"/>
    </location>
</feature>
<dbReference type="OrthoDB" id="9800828at2"/>
<evidence type="ECO:0000256" key="1">
    <source>
        <dbReference type="SAM" id="MobiDB-lite"/>
    </source>
</evidence>
<dbReference type="InterPro" id="IPR018959">
    <property type="entry name" value="DUF1989"/>
</dbReference>
<gene>
    <name evidence="5" type="ORF">C7441_10976</name>
</gene>
<dbReference type="Proteomes" id="UP000245396">
    <property type="component" value="Unassembled WGS sequence"/>
</dbReference>
<dbReference type="Pfam" id="PF08669">
    <property type="entry name" value="GCV_T_C"/>
    <property type="match status" value="1"/>
</dbReference>
<dbReference type="GO" id="GO:0008168">
    <property type="term" value="F:methyltransferase activity"/>
    <property type="evidence" value="ECO:0007669"/>
    <property type="project" value="UniProtKB-KW"/>
</dbReference>
<dbReference type="STRING" id="1192868.GCA_000304395_00286"/>
<feature type="domain" description="GCVT N-terminal" evidence="2">
    <location>
        <begin position="413"/>
        <end position="677"/>
    </location>
</feature>
<evidence type="ECO:0000259" key="4">
    <source>
        <dbReference type="Pfam" id="PF09347"/>
    </source>
</evidence>
<feature type="domain" description="DUF1989" evidence="4">
    <location>
        <begin position="192"/>
        <end position="359"/>
    </location>
</feature>
<dbReference type="InterPro" id="IPR028896">
    <property type="entry name" value="GcvT/YgfZ/DmdA"/>
</dbReference>
<feature type="domain" description="Aminomethyltransferase C-terminal" evidence="3">
    <location>
        <begin position="698"/>
        <end position="779"/>
    </location>
</feature>
<dbReference type="InterPro" id="IPR029043">
    <property type="entry name" value="GcvT/YgfZ_C"/>
</dbReference>
<evidence type="ECO:0000313" key="5">
    <source>
        <dbReference type="EMBL" id="PWJ82308.1"/>
    </source>
</evidence>
<proteinExistence type="predicted"/>
<dbReference type="InterPro" id="IPR006222">
    <property type="entry name" value="GCVT_N"/>
</dbReference>
<evidence type="ECO:0000259" key="2">
    <source>
        <dbReference type="Pfam" id="PF01571"/>
    </source>
</evidence>
<evidence type="ECO:0000313" key="6">
    <source>
        <dbReference type="Proteomes" id="UP000245396"/>
    </source>
</evidence>
<dbReference type="AlphaFoldDB" id="A0A316C2K6"/>
<name>A0A316C2K6_PSESE</name>
<protein>
    <submittedName>
        <fullName evidence="5">Aminomethyltransferase</fullName>
    </submittedName>
</protein>
<dbReference type="Pfam" id="PF09347">
    <property type="entry name" value="DUF1989"/>
    <property type="match status" value="1"/>
</dbReference>
<keyword evidence="5" id="KW-0808">Transferase</keyword>
<dbReference type="InterPro" id="IPR027266">
    <property type="entry name" value="TrmE/GcvT-like"/>
</dbReference>
<evidence type="ECO:0000259" key="3">
    <source>
        <dbReference type="Pfam" id="PF08669"/>
    </source>
</evidence>